<dbReference type="Pfam" id="PF05649">
    <property type="entry name" value="Peptidase_M13_N"/>
    <property type="match status" value="1"/>
</dbReference>
<evidence type="ECO:0000313" key="11">
    <source>
        <dbReference type="EMBL" id="MDQ0466525.1"/>
    </source>
</evidence>
<dbReference type="PRINTS" id="PR00786">
    <property type="entry name" value="NEPRILYSIN"/>
</dbReference>
<evidence type="ECO:0000256" key="4">
    <source>
        <dbReference type="ARBA" id="ARBA00022723"/>
    </source>
</evidence>
<sequence length="692" mass="75820">MKRLLFSAAAAAILACAGLSAAAVAADTAAASPAAMPSDLTKAPRMGTWGFDLAGRDLSVKPGDDFFKFANGTYMDKLVIPSDRTGWGSFNALRELSDARSRALIEKAASDPKASGEARQIGGLYASFMDEKTVEALGAKPLAAPLAAIKAAKTRDQIAELMGRSQGSFGYSFFGGGVGQDAKDTTKYSFYLGSSGLGLPDRDYYLTEQFAAKKAAYHAYVAQMLKLAGWPDADKQADAILAMEESIAKVSWTKVEERNPDKTYNPMTVAQVAKLAPGFNWTAFMKGAGVSDITNVVVAEPTAFTAIAKIYAETPIETLQAWQAFGVIDQSSPFLSKAFVDANFDFRAKTLNGQPEQRVRWKRGVALVGNQLGEAVGKVYVADYFPAESKAQMKTLVETLRTAMKGRIERLDWMTPATKEKALAKLAAFNVKIAYPDKWRDYSKLAIKDADLWGNVDRANRFEWDYQIHKLHGPVDRQEWGMYPQTVNAYYDPTMNEIVFPAAILQPPFFDPEADPAVNFGGIGAVIGHEMSHGFDDEGRKFAADGSLTDWWQPEDAAKFELQTKKLSALYSSFEPLPGAHVNGDLTMGENIGDLGGILVAYDAYKLSLGGKQAPVIDGLTGDQRFFLAFAQIWRAKTRDDALRQRLVSDPHSPDYYRVIGTLRNVDAWYAAWNIQPGDKMYVAPADRVRIW</sequence>
<dbReference type="Proteomes" id="UP001228905">
    <property type="component" value="Unassembled WGS sequence"/>
</dbReference>
<evidence type="ECO:0000256" key="5">
    <source>
        <dbReference type="ARBA" id="ARBA00022801"/>
    </source>
</evidence>
<reference evidence="11 12" key="1">
    <citation type="submission" date="2023-07" db="EMBL/GenBank/DDBJ databases">
        <title>Genomic Encyclopedia of Type Strains, Phase IV (KMG-IV): sequencing the most valuable type-strain genomes for metagenomic binning, comparative biology and taxonomic classification.</title>
        <authorList>
            <person name="Goeker M."/>
        </authorList>
    </citation>
    <scope>NUCLEOTIDE SEQUENCE [LARGE SCALE GENOMIC DNA]</scope>
    <source>
        <strain evidence="11 12">DSM 18695</strain>
    </source>
</reference>
<evidence type="ECO:0000313" key="12">
    <source>
        <dbReference type="Proteomes" id="UP001228905"/>
    </source>
</evidence>
<dbReference type="InterPro" id="IPR018497">
    <property type="entry name" value="Peptidase_M13_C"/>
</dbReference>
<keyword evidence="4" id="KW-0479">Metal-binding</keyword>
<keyword evidence="12" id="KW-1185">Reference proteome</keyword>
<name>A0ABU0IWY6_9CAUL</name>
<keyword evidence="6" id="KW-0862">Zinc</keyword>
<dbReference type="Gene3D" id="3.40.390.10">
    <property type="entry name" value="Collagenase (Catalytic Domain)"/>
    <property type="match status" value="1"/>
</dbReference>
<dbReference type="Gene3D" id="1.10.1380.10">
    <property type="entry name" value="Neutral endopeptidase , domain2"/>
    <property type="match status" value="1"/>
</dbReference>
<dbReference type="EMBL" id="JAUSVS010000012">
    <property type="protein sequence ID" value="MDQ0466525.1"/>
    <property type="molecule type" value="Genomic_DNA"/>
</dbReference>
<feature type="domain" description="Peptidase M13 C-terminal" evidence="9">
    <location>
        <begin position="488"/>
        <end position="689"/>
    </location>
</feature>
<evidence type="ECO:0000259" key="10">
    <source>
        <dbReference type="Pfam" id="PF05649"/>
    </source>
</evidence>
<evidence type="ECO:0000256" key="6">
    <source>
        <dbReference type="ARBA" id="ARBA00022833"/>
    </source>
</evidence>
<feature type="domain" description="Peptidase M13 N-terminal" evidence="10">
    <location>
        <begin position="62"/>
        <end position="436"/>
    </location>
</feature>
<evidence type="ECO:0000256" key="1">
    <source>
        <dbReference type="ARBA" id="ARBA00001947"/>
    </source>
</evidence>
<accession>A0ABU0IWY6</accession>
<dbReference type="RefSeq" id="WP_307352632.1">
    <property type="nucleotide sequence ID" value="NZ_JAUSVS010000012.1"/>
</dbReference>
<gene>
    <name evidence="11" type="ORF">QO010_004320</name>
</gene>
<feature type="signal peptide" evidence="8">
    <location>
        <begin position="1"/>
        <end position="25"/>
    </location>
</feature>
<dbReference type="SUPFAM" id="SSF55486">
    <property type="entry name" value="Metalloproteases ('zincins'), catalytic domain"/>
    <property type="match status" value="1"/>
</dbReference>
<comment type="similarity">
    <text evidence="2">Belongs to the peptidase M13 family.</text>
</comment>
<dbReference type="InterPro" id="IPR024079">
    <property type="entry name" value="MetalloPept_cat_dom_sf"/>
</dbReference>
<organism evidence="11 12">
    <name type="scientific">Caulobacter ginsengisoli</name>
    <dbReference type="NCBI Taxonomy" id="400775"/>
    <lineage>
        <taxon>Bacteria</taxon>
        <taxon>Pseudomonadati</taxon>
        <taxon>Pseudomonadota</taxon>
        <taxon>Alphaproteobacteria</taxon>
        <taxon>Caulobacterales</taxon>
        <taxon>Caulobacteraceae</taxon>
        <taxon>Caulobacter</taxon>
    </lineage>
</organism>
<comment type="caution">
    <text evidence="11">The sequence shown here is derived from an EMBL/GenBank/DDBJ whole genome shotgun (WGS) entry which is preliminary data.</text>
</comment>
<proteinExistence type="inferred from homology"/>
<dbReference type="EC" id="3.4.24.-" evidence="11"/>
<evidence type="ECO:0000256" key="2">
    <source>
        <dbReference type="ARBA" id="ARBA00007357"/>
    </source>
</evidence>
<dbReference type="InterPro" id="IPR000718">
    <property type="entry name" value="Peptidase_M13"/>
</dbReference>
<evidence type="ECO:0000256" key="7">
    <source>
        <dbReference type="ARBA" id="ARBA00023049"/>
    </source>
</evidence>
<evidence type="ECO:0000256" key="8">
    <source>
        <dbReference type="SAM" id="SignalP"/>
    </source>
</evidence>
<evidence type="ECO:0000259" key="9">
    <source>
        <dbReference type="Pfam" id="PF01431"/>
    </source>
</evidence>
<keyword evidence="7" id="KW-0482">Metalloprotease</keyword>
<dbReference type="PROSITE" id="PS51257">
    <property type="entry name" value="PROKAR_LIPOPROTEIN"/>
    <property type="match status" value="1"/>
</dbReference>
<evidence type="ECO:0000256" key="3">
    <source>
        <dbReference type="ARBA" id="ARBA00022670"/>
    </source>
</evidence>
<dbReference type="Pfam" id="PF01431">
    <property type="entry name" value="Peptidase_M13"/>
    <property type="match status" value="1"/>
</dbReference>
<dbReference type="PROSITE" id="PS51885">
    <property type="entry name" value="NEPRILYSIN"/>
    <property type="match status" value="1"/>
</dbReference>
<protein>
    <submittedName>
        <fullName evidence="11">Endopeptidase</fullName>
        <ecNumber evidence="11">3.4.24.-</ecNumber>
    </submittedName>
</protein>
<dbReference type="PANTHER" id="PTHR11733:SF167">
    <property type="entry name" value="FI17812P1-RELATED"/>
    <property type="match status" value="1"/>
</dbReference>
<dbReference type="PANTHER" id="PTHR11733">
    <property type="entry name" value="ZINC METALLOPROTEASE FAMILY M13 NEPRILYSIN-RELATED"/>
    <property type="match status" value="1"/>
</dbReference>
<dbReference type="CDD" id="cd08662">
    <property type="entry name" value="M13"/>
    <property type="match status" value="1"/>
</dbReference>
<keyword evidence="3" id="KW-0645">Protease</keyword>
<dbReference type="InterPro" id="IPR042089">
    <property type="entry name" value="Peptidase_M13_dom_2"/>
</dbReference>
<comment type="cofactor">
    <cofactor evidence="1">
        <name>Zn(2+)</name>
        <dbReference type="ChEBI" id="CHEBI:29105"/>
    </cofactor>
</comment>
<keyword evidence="5 11" id="KW-0378">Hydrolase</keyword>
<keyword evidence="8" id="KW-0732">Signal</keyword>
<dbReference type="GO" id="GO:0016787">
    <property type="term" value="F:hydrolase activity"/>
    <property type="evidence" value="ECO:0007669"/>
    <property type="project" value="UniProtKB-KW"/>
</dbReference>
<dbReference type="InterPro" id="IPR008753">
    <property type="entry name" value="Peptidase_M13_N"/>
</dbReference>
<feature type="chain" id="PRO_5047374970" evidence="8">
    <location>
        <begin position="26"/>
        <end position="692"/>
    </location>
</feature>